<sequence length="237" mass="27167">MSKVRQYRSIISSRDICSSTDCSEEAPPSTAMFFSCSIEWLRLQFRNLLRLSALVKFGAAPKCFDFTPSLAVDHTARHSDVQTLAQLVQDALGQVGLGLIQHDSRTWQRDQRQAGLGIQNYPYQADSNFIVNQLLQHLHPSVVHGYPEIMFELLSKLPVISPAHGSLYWSCRLLRQPSFTLIHHWKLLLPRQRMSTNHSRVLELLLLRRSSKPAVPSVEKLEKLRKCFQESTFSLQR</sequence>
<dbReference type="AlphaFoldDB" id="A0A7J5YVS0"/>
<dbReference type="OrthoDB" id="10609975at2759"/>
<accession>A0A7J5YVS0</accession>
<gene>
    <name evidence="1" type="ORF">F7725_014214</name>
</gene>
<dbReference type="Proteomes" id="UP000518266">
    <property type="component" value="Unassembled WGS sequence"/>
</dbReference>
<evidence type="ECO:0000313" key="2">
    <source>
        <dbReference type="Proteomes" id="UP000518266"/>
    </source>
</evidence>
<dbReference type="EMBL" id="JAAKFY010000008">
    <property type="protein sequence ID" value="KAF3853526.1"/>
    <property type="molecule type" value="Genomic_DNA"/>
</dbReference>
<name>A0A7J5YVS0_DISMA</name>
<keyword evidence="2" id="KW-1185">Reference proteome</keyword>
<proteinExistence type="predicted"/>
<evidence type="ECO:0000313" key="1">
    <source>
        <dbReference type="EMBL" id="KAF3853526.1"/>
    </source>
</evidence>
<reference evidence="1 2" key="1">
    <citation type="submission" date="2020-03" db="EMBL/GenBank/DDBJ databases">
        <title>Dissostichus mawsoni Genome sequencing and assembly.</title>
        <authorList>
            <person name="Park H."/>
        </authorList>
    </citation>
    <scope>NUCLEOTIDE SEQUENCE [LARGE SCALE GENOMIC DNA]</scope>
    <source>
        <strain evidence="1">DM0001</strain>
        <tissue evidence="1">Muscle</tissue>
    </source>
</reference>
<protein>
    <submittedName>
        <fullName evidence="1">Uncharacterized protein</fullName>
    </submittedName>
</protein>
<comment type="caution">
    <text evidence="1">The sequence shown here is derived from an EMBL/GenBank/DDBJ whole genome shotgun (WGS) entry which is preliminary data.</text>
</comment>
<organism evidence="1 2">
    <name type="scientific">Dissostichus mawsoni</name>
    <name type="common">Antarctic cod</name>
    <dbReference type="NCBI Taxonomy" id="36200"/>
    <lineage>
        <taxon>Eukaryota</taxon>
        <taxon>Metazoa</taxon>
        <taxon>Chordata</taxon>
        <taxon>Craniata</taxon>
        <taxon>Vertebrata</taxon>
        <taxon>Euteleostomi</taxon>
        <taxon>Actinopterygii</taxon>
        <taxon>Neopterygii</taxon>
        <taxon>Teleostei</taxon>
        <taxon>Neoteleostei</taxon>
        <taxon>Acanthomorphata</taxon>
        <taxon>Eupercaria</taxon>
        <taxon>Perciformes</taxon>
        <taxon>Notothenioidei</taxon>
        <taxon>Nototheniidae</taxon>
        <taxon>Dissostichus</taxon>
    </lineage>
</organism>